<dbReference type="EMBL" id="JARJCM010000150">
    <property type="protein sequence ID" value="KAJ7025679.1"/>
    <property type="molecule type" value="Genomic_DNA"/>
</dbReference>
<gene>
    <name evidence="2" type="ORF">C8F04DRAFT_1191258</name>
</gene>
<evidence type="ECO:0000313" key="3">
    <source>
        <dbReference type="Proteomes" id="UP001218188"/>
    </source>
</evidence>
<sequence>MGWGAGAALRCGAWAVVAGWCGGRGGGRLGLGRWCQGGVVMAALTALMRRLYSAIFVPRSAPNWPGFQAQKFSDLIGRSTDFHHPWNGGVAAPRASLSDGPSNPAQIVHPQAVRKEQVIQRK</sequence>
<comment type="caution">
    <text evidence="2">The sequence shown here is derived from an EMBL/GenBank/DDBJ whole genome shotgun (WGS) entry which is preliminary data.</text>
</comment>
<feature type="region of interest" description="Disordered" evidence="1">
    <location>
        <begin position="93"/>
        <end position="113"/>
    </location>
</feature>
<dbReference type="AlphaFoldDB" id="A0AAD6SDL2"/>
<name>A0AAD6SDL2_9AGAR</name>
<reference evidence="2" key="1">
    <citation type="submission" date="2023-03" db="EMBL/GenBank/DDBJ databases">
        <title>Massive genome expansion in bonnet fungi (Mycena s.s.) driven by repeated elements and novel gene families across ecological guilds.</title>
        <authorList>
            <consortium name="Lawrence Berkeley National Laboratory"/>
            <person name="Harder C.B."/>
            <person name="Miyauchi S."/>
            <person name="Viragh M."/>
            <person name="Kuo A."/>
            <person name="Thoen E."/>
            <person name="Andreopoulos B."/>
            <person name="Lu D."/>
            <person name="Skrede I."/>
            <person name="Drula E."/>
            <person name="Henrissat B."/>
            <person name="Morin E."/>
            <person name="Kohler A."/>
            <person name="Barry K."/>
            <person name="LaButti K."/>
            <person name="Morin E."/>
            <person name="Salamov A."/>
            <person name="Lipzen A."/>
            <person name="Mereny Z."/>
            <person name="Hegedus B."/>
            <person name="Baldrian P."/>
            <person name="Stursova M."/>
            <person name="Weitz H."/>
            <person name="Taylor A."/>
            <person name="Grigoriev I.V."/>
            <person name="Nagy L.G."/>
            <person name="Martin F."/>
            <person name="Kauserud H."/>
        </authorList>
    </citation>
    <scope>NUCLEOTIDE SEQUENCE</scope>
    <source>
        <strain evidence="2">CBHHK200</strain>
    </source>
</reference>
<proteinExistence type="predicted"/>
<protein>
    <submittedName>
        <fullName evidence="2">Uncharacterized protein</fullName>
    </submittedName>
</protein>
<keyword evidence="3" id="KW-1185">Reference proteome</keyword>
<accession>A0AAD6SDL2</accession>
<evidence type="ECO:0000313" key="2">
    <source>
        <dbReference type="EMBL" id="KAJ7025679.1"/>
    </source>
</evidence>
<evidence type="ECO:0000256" key="1">
    <source>
        <dbReference type="SAM" id="MobiDB-lite"/>
    </source>
</evidence>
<organism evidence="2 3">
    <name type="scientific">Mycena alexandri</name>
    <dbReference type="NCBI Taxonomy" id="1745969"/>
    <lineage>
        <taxon>Eukaryota</taxon>
        <taxon>Fungi</taxon>
        <taxon>Dikarya</taxon>
        <taxon>Basidiomycota</taxon>
        <taxon>Agaricomycotina</taxon>
        <taxon>Agaricomycetes</taxon>
        <taxon>Agaricomycetidae</taxon>
        <taxon>Agaricales</taxon>
        <taxon>Marasmiineae</taxon>
        <taxon>Mycenaceae</taxon>
        <taxon>Mycena</taxon>
    </lineage>
</organism>
<dbReference type="Proteomes" id="UP001218188">
    <property type="component" value="Unassembled WGS sequence"/>
</dbReference>